<reference evidence="1" key="2">
    <citation type="journal article" date="2015" name="Fish Shellfish Immunol.">
        <title>Early steps in the European eel (Anguilla anguilla)-Vibrio vulnificus interaction in the gills: Role of the RtxA13 toxin.</title>
        <authorList>
            <person name="Callol A."/>
            <person name="Pajuelo D."/>
            <person name="Ebbesson L."/>
            <person name="Teles M."/>
            <person name="MacKenzie S."/>
            <person name="Amaro C."/>
        </authorList>
    </citation>
    <scope>NUCLEOTIDE SEQUENCE</scope>
</reference>
<accession>A0A0E9WEB3</accession>
<proteinExistence type="predicted"/>
<name>A0A0E9WEB3_ANGAN</name>
<protein>
    <submittedName>
        <fullName evidence="1">Uncharacterized protein</fullName>
    </submittedName>
</protein>
<dbReference type="AlphaFoldDB" id="A0A0E9WEB3"/>
<evidence type="ECO:0000313" key="1">
    <source>
        <dbReference type="EMBL" id="JAH87813.1"/>
    </source>
</evidence>
<sequence>MKDLKQASGTLCSVSGMQDSGILLIKPTPLGWEEPGEELGENCCLRFKVKHSAITWPFL</sequence>
<organism evidence="1">
    <name type="scientific">Anguilla anguilla</name>
    <name type="common">European freshwater eel</name>
    <name type="synonym">Muraena anguilla</name>
    <dbReference type="NCBI Taxonomy" id="7936"/>
    <lineage>
        <taxon>Eukaryota</taxon>
        <taxon>Metazoa</taxon>
        <taxon>Chordata</taxon>
        <taxon>Craniata</taxon>
        <taxon>Vertebrata</taxon>
        <taxon>Euteleostomi</taxon>
        <taxon>Actinopterygii</taxon>
        <taxon>Neopterygii</taxon>
        <taxon>Teleostei</taxon>
        <taxon>Anguilliformes</taxon>
        <taxon>Anguillidae</taxon>
        <taxon>Anguilla</taxon>
    </lineage>
</organism>
<dbReference type="EMBL" id="GBXM01020764">
    <property type="protein sequence ID" value="JAH87813.1"/>
    <property type="molecule type" value="Transcribed_RNA"/>
</dbReference>
<reference evidence="1" key="1">
    <citation type="submission" date="2014-11" db="EMBL/GenBank/DDBJ databases">
        <authorList>
            <person name="Amaro Gonzalez C."/>
        </authorList>
    </citation>
    <scope>NUCLEOTIDE SEQUENCE</scope>
</reference>